<evidence type="ECO:0000313" key="3">
    <source>
        <dbReference type="EMBL" id="TCO62780.1"/>
    </source>
</evidence>
<keyword evidence="2" id="KW-0812">Transmembrane</keyword>
<evidence type="ECO:0000256" key="2">
    <source>
        <dbReference type="SAM" id="Phobius"/>
    </source>
</evidence>
<gene>
    <name evidence="3" type="ORF">EV192_102919</name>
</gene>
<proteinExistence type="predicted"/>
<comment type="caution">
    <text evidence="3">The sequence shown here is derived from an EMBL/GenBank/DDBJ whole genome shotgun (WGS) entry which is preliminary data.</text>
</comment>
<sequence>MAYRGTYRPYQPRTIVVNLQPSTWNKPVLWTALAALLAAALVAAGLTIAFSSPSERHAGPETRTDVEPLRTRFAAVGDLSDPHWLGYNPRETESSRLPEQDPETRVVGVARLPHGAVRTILDRPGAAFRPADLVGPGFYGWPNFPDNLTKPPEQITPHLPGTAKWVASTDYDTSVTHGKYRGRFYFDEATDTFYFDTVNP</sequence>
<feature type="compositionally biased region" description="Basic and acidic residues" evidence="1">
    <location>
        <begin position="90"/>
        <end position="103"/>
    </location>
</feature>
<protein>
    <submittedName>
        <fullName evidence="3">Uncharacterized protein</fullName>
    </submittedName>
</protein>
<keyword evidence="2" id="KW-0472">Membrane</keyword>
<keyword evidence="4" id="KW-1185">Reference proteome</keyword>
<keyword evidence="2" id="KW-1133">Transmembrane helix</keyword>
<dbReference type="Proteomes" id="UP000295680">
    <property type="component" value="Unassembled WGS sequence"/>
</dbReference>
<feature type="transmembrane region" description="Helical" evidence="2">
    <location>
        <begin position="28"/>
        <end position="50"/>
    </location>
</feature>
<organism evidence="3 4">
    <name type="scientific">Actinocrispum wychmicini</name>
    <dbReference type="NCBI Taxonomy" id="1213861"/>
    <lineage>
        <taxon>Bacteria</taxon>
        <taxon>Bacillati</taxon>
        <taxon>Actinomycetota</taxon>
        <taxon>Actinomycetes</taxon>
        <taxon>Pseudonocardiales</taxon>
        <taxon>Pseudonocardiaceae</taxon>
        <taxon>Actinocrispum</taxon>
    </lineage>
</organism>
<name>A0A4V2S879_9PSEU</name>
<evidence type="ECO:0000313" key="4">
    <source>
        <dbReference type="Proteomes" id="UP000295680"/>
    </source>
</evidence>
<feature type="region of interest" description="Disordered" evidence="1">
    <location>
        <begin position="84"/>
        <end position="103"/>
    </location>
</feature>
<reference evidence="3 4" key="1">
    <citation type="submission" date="2019-03" db="EMBL/GenBank/DDBJ databases">
        <title>Genomic Encyclopedia of Type Strains, Phase IV (KMG-IV): sequencing the most valuable type-strain genomes for metagenomic binning, comparative biology and taxonomic classification.</title>
        <authorList>
            <person name="Goeker M."/>
        </authorList>
    </citation>
    <scope>NUCLEOTIDE SEQUENCE [LARGE SCALE GENOMIC DNA]</scope>
    <source>
        <strain evidence="3 4">DSM 45934</strain>
    </source>
</reference>
<dbReference type="EMBL" id="SLWS01000002">
    <property type="protein sequence ID" value="TCO62780.1"/>
    <property type="molecule type" value="Genomic_DNA"/>
</dbReference>
<evidence type="ECO:0000256" key="1">
    <source>
        <dbReference type="SAM" id="MobiDB-lite"/>
    </source>
</evidence>
<dbReference type="AlphaFoldDB" id="A0A4V2S879"/>
<accession>A0A4V2S879</accession>